<comment type="caution">
    <text evidence="1">The sequence shown here is derived from an EMBL/GenBank/DDBJ whole genome shotgun (WGS) entry which is preliminary data.</text>
</comment>
<sequence length="238" mass="26047">MNIGELNMSAEIINPNSCYIAGLDSPRNLAFRRHHRMLMLQRLLPVLVDVLNAQQLADVSCDLELLYWPVLGHAQSPCFFEIPAFLGSSTPDQPMEPALVVERLMAAPCPPLPVDVAPAARNLERLRKHFDLSPSQRQRLLCAYLNYGGAAWPCFELPAPALRTLLAAWWRVDLAAVDAALDDRLSVLGLMELPDPCDAGSDSCSLASRLSIPSAVVQALSLSYATDAELFDALQLTV</sequence>
<evidence type="ECO:0000313" key="1">
    <source>
        <dbReference type="EMBL" id="CAB5681845.1"/>
    </source>
</evidence>
<proteinExistence type="predicted"/>
<organism evidence="1 2">
    <name type="scientific">Comamonas aquatica</name>
    <dbReference type="NCBI Taxonomy" id="225991"/>
    <lineage>
        <taxon>Bacteria</taxon>
        <taxon>Pseudomonadati</taxon>
        <taxon>Pseudomonadota</taxon>
        <taxon>Betaproteobacteria</taxon>
        <taxon>Burkholderiales</taxon>
        <taxon>Comamonadaceae</taxon>
        <taxon>Comamonas</taxon>
    </lineage>
</organism>
<dbReference type="Proteomes" id="UP000834458">
    <property type="component" value="Unassembled WGS sequence"/>
</dbReference>
<dbReference type="AlphaFoldDB" id="A0AA35D683"/>
<dbReference type="RefSeq" id="WP_234686723.1">
    <property type="nucleotide sequence ID" value="NZ_CAHPSC010000015.1"/>
</dbReference>
<protein>
    <submittedName>
        <fullName evidence="1">Uncharacterized protein</fullName>
    </submittedName>
</protein>
<evidence type="ECO:0000313" key="2">
    <source>
        <dbReference type="Proteomes" id="UP000834458"/>
    </source>
</evidence>
<reference evidence="1" key="1">
    <citation type="submission" date="2020-05" db="EMBL/GenBank/DDBJ databases">
        <authorList>
            <person name="Delgado-Blas J."/>
        </authorList>
    </citation>
    <scope>NUCLEOTIDE SEQUENCE</scope>
    <source>
        <strain evidence="1">BB1454</strain>
    </source>
</reference>
<name>A0AA35D683_9BURK</name>
<gene>
    <name evidence="1" type="ORF">GHA_01448</name>
</gene>
<accession>A0AA35D683</accession>
<dbReference type="EMBL" id="CAHPSC010000015">
    <property type="protein sequence ID" value="CAB5681845.1"/>
    <property type="molecule type" value="Genomic_DNA"/>
</dbReference>